<evidence type="ECO:0000256" key="1">
    <source>
        <dbReference type="SAM" id="Phobius"/>
    </source>
</evidence>
<name>A0AAV3ZXL0_9GAST</name>
<evidence type="ECO:0000256" key="2">
    <source>
        <dbReference type="SAM" id="SignalP"/>
    </source>
</evidence>
<reference evidence="3 4" key="1">
    <citation type="journal article" date="2021" name="Elife">
        <title>Chloroplast acquisition without the gene transfer in kleptoplastic sea slugs, Plakobranchus ocellatus.</title>
        <authorList>
            <person name="Maeda T."/>
            <person name="Takahashi S."/>
            <person name="Yoshida T."/>
            <person name="Shimamura S."/>
            <person name="Takaki Y."/>
            <person name="Nagai Y."/>
            <person name="Toyoda A."/>
            <person name="Suzuki Y."/>
            <person name="Arimoto A."/>
            <person name="Ishii H."/>
            <person name="Satoh N."/>
            <person name="Nishiyama T."/>
            <person name="Hasebe M."/>
            <person name="Maruyama T."/>
            <person name="Minagawa J."/>
            <person name="Obokata J."/>
            <person name="Shigenobu S."/>
        </authorList>
    </citation>
    <scope>NUCLEOTIDE SEQUENCE [LARGE SCALE GENOMIC DNA]</scope>
</reference>
<dbReference type="Pfam" id="PF17175">
    <property type="entry name" value="MOLO1"/>
    <property type="match status" value="1"/>
</dbReference>
<proteinExistence type="predicted"/>
<sequence>MATFIPILLVTVCPYLVVGQSSKLQWFPEEMFNPLTQPRKCGLNTDEPSFVCDPNRILGDQLDSFNWILRDAAYNGTKCPCSNYYCENNRGAIGYRIGLALVRQMKLQKGADGRRNKPEDQAQLFAMRLENDLWDMGNCEEDIIIFYSQNDQMLAMYGGSTALAKLTPYYRNLLAYRVGSRFEDGQIVEALNNLIYDLKLVLNCDTRDPKIDCGLHELRASAAATTVSMAITMSALLVAALFSNVL</sequence>
<keyword evidence="1" id="KW-0812">Transmembrane</keyword>
<dbReference type="Proteomes" id="UP000735302">
    <property type="component" value="Unassembled WGS sequence"/>
</dbReference>
<comment type="caution">
    <text evidence="3">The sequence shown here is derived from an EMBL/GenBank/DDBJ whole genome shotgun (WGS) entry which is preliminary data.</text>
</comment>
<keyword evidence="2" id="KW-0732">Signal</keyword>
<feature type="chain" id="PRO_5043629582" evidence="2">
    <location>
        <begin position="20"/>
        <end position="246"/>
    </location>
</feature>
<evidence type="ECO:0000313" key="3">
    <source>
        <dbReference type="EMBL" id="GFO03686.1"/>
    </source>
</evidence>
<feature type="signal peptide" evidence="2">
    <location>
        <begin position="1"/>
        <end position="19"/>
    </location>
</feature>
<dbReference type="GO" id="GO:0005892">
    <property type="term" value="C:acetylcholine-gated channel complex"/>
    <property type="evidence" value="ECO:0007669"/>
    <property type="project" value="InterPro"/>
</dbReference>
<organism evidence="3 4">
    <name type="scientific">Plakobranchus ocellatus</name>
    <dbReference type="NCBI Taxonomy" id="259542"/>
    <lineage>
        <taxon>Eukaryota</taxon>
        <taxon>Metazoa</taxon>
        <taxon>Spiralia</taxon>
        <taxon>Lophotrochozoa</taxon>
        <taxon>Mollusca</taxon>
        <taxon>Gastropoda</taxon>
        <taxon>Heterobranchia</taxon>
        <taxon>Euthyneura</taxon>
        <taxon>Panpulmonata</taxon>
        <taxon>Sacoglossa</taxon>
        <taxon>Placobranchoidea</taxon>
        <taxon>Plakobranchidae</taxon>
        <taxon>Plakobranchus</taxon>
    </lineage>
</organism>
<feature type="transmembrane region" description="Helical" evidence="1">
    <location>
        <begin position="220"/>
        <end position="242"/>
    </location>
</feature>
<keyword evidence="4" id="KW-1185">Reference proteome</keyword>
<dbReference type="PANTHER" id="PTHR33748">
    <property type="entry name" value="PROTEIN CBG04600"/>
    <property type="match status" value="1"/>
</dbReference>
<keyword evidence="1" id="KW-0472">Membrane</keyword>
<evidence type="ECO:0000313" key="4">
    <source>
        <dbReference type="Proteomes" id="UP000735302"/>
    </source>
</evidence>
<dbReference type="EMBL" id="BLXT01003727">
    <property type="protein sequence ID" value="GFO03686.1"/>
    <property type="molecule type" value="Genomic_DNA"/>
</dbReference>
<accession>A0AAV3ZXL0</accession>
<dbReference type="PANTHER" id="PTHR33748:SF5">
    <property type="entry name" value="GROUND-LIKE DOMAIN-CONTAINING PROTEIN"/>
    <property type="match status" value="1"/>
</dbReference>
<keyword evidence="1" id="KW-1133">Transmembrane helix</keyword>
<dbReference type="AlphaFoldDB" id="A0AAV3ZXL0"/>
<dbReference type="InterPro" id="IPR033438">
    <property type="entry name" value="MOLO1"/>
</dbReference>
<protein>
    <submittedName>
        <fullName evidence="3">Protein f09f7.1</fullName>
    </submittedName>
</protein>
<gene>
    <name evidence="3" type="ORF">PoB_003019100</name>
</gene>